<dbReference type="PANTHER" id="PTHR43085:SF57">
    <property type="entry name" value="CARBOHYDRATE KINASE PFKB DOMAIN-CONTAINING PROTEIN"/>
    <property type="match status" value="1"/>
</dbReference>
<dbReference type="PROSITE" id="PS00584">
    <property type="entry name" value="PFKB_KINASES_2"/>
    <property type="match status" value="1"/>
</dbReference>
<dbReference type="InterPro" id="IPR002173">
    <property type="entry name" value="Carboh/pur_kinase_PfkB_CS"/>
</dbReference>
<evidence type="ECO:0000259" key="4">
    <source>
        <dbReference type="Pfam" id="PF00294"/>
    </source>
</evidence>
<dbReference type="InterPro" id="IPR011611">
    <property type="entry name" value="PfkB_dom"/>
</dbReference>
<sequence length="306" mass="34007">MINLIGNINIDIIMAQVSHRPDFSEEHMVDEMILRPGGLANVVYPLAKLNERPRLISAIGNDQFGDMIVKEMGPLIEDSLIRINTPSAVSVSVVDQLGSRYFVTYSGHFYGMTDDIVKRCIDFEEADACFLYGYFLMPNFGVKETQECLMRAKENGQLIFFDANSAIDGWSEKSCNEIFSLLPYIDYFMPNDEELLHLTGASSIEEGVKILFKKGANKIVVKCGDKGSTAYLKNDVIHHSGFPTQAYDTTGAGDSFNAGFMYKLVNGSDIKTALAFGNAIASIVVSRKNDRYPNITEIEEVLNIKC</sequence>
<name>A0ABW5PRK3_9BACI</name>
<evidence type="ECO:0000256" key="3">
    <source>
        <dbReference type="ARBA" id="ARBA00022777"/>
    </source>
</evidence>
<dbReference type="SUPFAM" id="SSF53613">
    <property type="entry name" value="Ribokinase-like"/>
    <property type="match status" value="1"/>
</dbReference>
<proteinExistence type="inferred from homology"/>
<comment type="similarity">
    <text evidence="1">Belongs to the carbohydrate kinase PfkB family.</text>
</comment>
<dbReference type="InterPro" id="IPR029056">
    <property type="entry name" value="Ribokinase-like"/>
</dbReference>
<dbReference type="Pfam" id="PF00294">
    <property type="entry name" value="PfkB"/>
    <property type="match status" value="1"/>
</dbReference>
<dbReference type="InterPro" id="IPR050306">
    <property type="entry name" value="PfkB_Carbo_kinase"/>
</dbReference>
<feature type="domain" description="Carbohydrate kinase PfkB" evidence="4">
    <location>
        <begin position="4"/>
        <end position="294"/>
    </location>
</feature>
<dbReference type="RefSeq" id="WP_141191167.1">
    <property type="nucleotide sequence ID" value="NZ_JBHUMR010000012.1"/>
</dbReference>
<protein>
    <submittedName>
        <fullName evidence="5">Carbohydrate kinase family protein</fullName>
        <ecNumber evidence="5">2.7.1.-</ecNumber>
    </submittedName>
</protein>
<dbReference type="EMBL" id="JBHUMR010000012">
    <property type="protein sequence ID" value="MFD2617535.1"/>
    <property type="molecule type" value="Genomic_DNA"/>
</dbReference>
<keyword evidence="3 5" id="KW-0418">Kinase</keyword>
<comment type="caution">
    <text evidence="5">The sequence shown here is derived from an EMBL/GenBank/DDBJ whole genome shotgun (WGS) entry which is preliminary data.</text>
</comment>
<evidence type="ECO:0000313" key="5">
    <source>
        <dbReference type="EMBL" id="MFD2617535.1"/>
    </source>
</evidence>
<keyword evidence="2 5" id="KW-0808">Transferase</keyword>
<accession>A0ABW5PRK3</accession>
<dbReference type="Gene3D" id="3.40.1190.20">
    <property type="match status" value="1"/>
</dbReference>
<dbReference type="PANTHER" id="PTHR43085">
    <property type="entry name" value="HEXOKINASE FAMILY MEMBER"/>
    <property type="match status" value="1"/>
</dbReference>
<keyword evidence="6" id="KW-1185">Reference proteome</keyword>
<evidence type="ECO:0000256" key="1">
    <source>
        <dbReference type="ARBA" id="ARBA00010688"/>
    </source>
</evidence>
<organism evidence="5 6">
    <name type="scientific">Terrilactibacillus laevilacticus</name>
    <dbReference type="NCBI Taxonomy" id="1380157"/>
    <lineage>
        <taxon>Bacteria</taxon>
        <taxon>Bacillati</taxon>
        <taxon>Bacillota</taxon>
        <taxon>Bacilli</taxon>
        <taxon>Bacillales</taxon>
        <taxon>Bacillaceae</taxon>
        <taxon>Terrilactibacillus</taxon>
    </lineage>
</organism>
<dbReference type="EC" id="2.7.1.-" evidence="5"/>
<evidence type="ECO:0000313" key="6">
    <source>
        <dbReference type="Proteomes" id="UP001597458"/>
    </source>
</evidence>
<gene>
    <name evidence="5" type="ORF">ACFSTF_09490</name>
</gene>
<dbReference type="GO" id="GO:0016301">
    <property type="term" value="F:kinase activity"/>
    <property type="evidence" value="ECO:0007669"/>
    <property type="project" value="UniProtKB-KW"/>
</dbReference>
<evidence type="ECO:0000256" key="2">
    <source>
        <dbReference type="ARBA" id="ARBA00022679"/>
    </source>
</evidence>
<reference evidence="6" key="1">
    <citation type="journal article" date="2019" name="Int. J. Syst. Evol. Microbiol.">
        <title>The Global Catalogue of Microorganisms (GCM) 10K type strain sequencing project: providing services to taxonomists for standard genome sequencing and annotation.</title>
        <authorList>
            <consortium name="The Broad Institute Genomics Platform"/>
            <consortium name="The Broad Institute Genome Sequencing Center for Infectious Disease"/>
            <person name="Wu L."/>
            <person name="Ma J."/>
        </authorList>
    </citation>
    <scope>NUCLEOTIDE SEQUENCE [LARGE SCALE GENOMIC DNA]</scope>
    <source>
        <strain evidence="6">TISTR 2241</strain>
    </source>
</reference>
<dbReference type="Proteomes" id="UP001597458">
    <property type="component" value="Unassembled WGS sequence"/>
</dbReference>